<dbReference type="Pfam" id="PF03212">
    <property type="entry name" value="Pertactin"/>
    <property type="match status" value="1"/>
</dbReference>
<gene>
    <name evidence="4" type="ORF">CKA38_04590</name>
</gene>
<keyword evidence="1 2" id="KW-0732">Signal</keyword>
<dbReference type="InterPro" id="IPR005546">
    <property type="entry name" value="Autotransporte_beta"/>
</dbReference>
<dbReference type="InterPro" id="IPR006626">
    <property type="entry name" value="PbH1"/>
</dbReference>
<dbReference type="Gene3D" id="2.40.128.130">
    <property type="entry name" value="Autotransporter beta-domain"/>
    <property type="match status" value="1"/>
</dbReference>
<evidence type="ECO:0000256" key="1">
    <source>
        <dbReference type="ARBA" id="ARBA00022729"/>
    </source>
</evidence>
<dbReference type="InterPro" id="IPR004899">
    <property type="entry name" value="Pertactin_central"/>
</dbReference>
<dbReference type="EMBL" id="CP023004">
    <property type="protein sequence ID" value="AWI08628.1"/>
    <property type="molecule type" value="Genomic_DNA"/>
</dbReference>
<dbReference type="Gene3D" id="2.160.20.20">
    <property type="match status" value="1"/>
</dbReference>
<name>A0A2U8E182_9BACT</name>
<reference evidence="4 5" key="1">
    <citation type="journal article" date="2018" name="Syst. Appl. Microbiol.">
        <title>Ereboglobus luteus gen. nov. sp. nov. from cockroach guts, and new insights into the oxygen relationship of the genera Opitutus and Didymococcus (Verrucomicrobia: Opitutaceae).</title>
        <authorList>
            <person name="Tegtmeier D."/>
            <person name="Belitz A."/>
            <person name="Radek R."/>
            <person name="Heimerl T."/>
            <person name="Brune A."/>
        </authorList>
    </citation>
    <scope>NUCLEOTIDE SEQUENCE [LARGE SCALE GENOMIC DNA]</scope>
    <source>
        <strain evidence="4 5">Ho45</strain>
    </source>
</reference>
<dbReference type="PROSITE" id="PS51208">
    <property type="entry name" value="AUTOTRANSPORTER"/>
    <property type="match status" value="1"/>
</dbReference>
<proteinExistence type="predicted"/>
<keyword evidence="5" id="KW-1185">Reference proteome</keyword>
<dbReference type="Proteomes" id="UP000244896">
    <property type="component" value="Chromosome"/>
</dbReference>
<dbReference type="InterPro" id="IPR011050">
    <property type="entry name" value="Pectin_lyase_fold/virulence"/>
</dbReference>
<dbReference type="PRINTS" id="PR01484">
    <property type="entry name" value="PRTACTNFAMLY"/>
</dbReference>
<feature type="signal peptide" evidence="2">
    <location>
        <begin position="1"/>
        <end position="31"/>
    </location>
</feature>
<evidence type="ECO:0000259" key="3">
    <source>
        <dbReference type="PROSITE" id="PS51208"/>
    </source>
</evidence>
<dbReference type="InterPro" id="IPR012332">
    <property type="entry name" value="Autotransporter_pectin_lyase_C"/>
</dbReference>
<dbReference type="SMART" id="SM00710">
    <property type="entry name" value="PbH1"/>
    <property type="match status" value="17"/>
</dbReference>
<feature type="domain" description="Autotransporter" evidence="3">
    <location>
        <begin position="2794"/>
        <end position="3065"/>
    </location>
</feature>
<feature type="chain" id="PRO_5016025250" description="Autotransporter domain-containing protein" evidence="2">
    <location>
        <begin position="32"/>
        <end position="3065"/>
    </location>
</feature>
<dbReference type="PANTHER" id="PTHR35037">
    <property type="entry name" value="C-TERMINAL REGION OF AIDA-LIKE PROTEIN"/>
    <property type="match status" value="1"/>
</dbReference>
<dbReference type="InterPro" id="IPR036709">
    <property type="entry name" value="Autotransporte_beta_dom_sf"/>
</dbReference>
<dbReference type="SUPFAM" id="SSF103515">
    <property type="entry name" value="Autotransporter"/>
    <property type="match status" value="1"/>
</dbReference>
<dbReference type="InterPro" id="IPR003991">
    <property type="entry name" value="Pertactin_virulence_factor"/>
</dbReference>
<sequence length="3065" mass="302362">MRRILDKSSILTKHRRMLILVAAFGCASVNAQPSSYDVDNSTIPITGNVTGDLTQKDAVKVTGSGNTINVGSVNLTGKGHQNWSENLYEGGNGLAIKGDGNNLTNNGSIGGGSVVQSNPGNYGGHGVLVEGDGATITNETSSIIIGGTAQWAQNTPGSTGGDAIKIQGSAGNGSVVISNGTNALVQGGKAFDSAADGRGGAGINIYQADAVTIDNEMGGVIAGGETHGIGRGSAFGGAGVHIDQGGVVTINNKTGAVIRGGAAHNNSAAHTSTSGDGMHIVANRVTITNEAGALVQGGTTQHSGSFGYGGRGMHIESNDTTVSNSGTIAGGLAGNTKNAAGGDALYILGNDAILDNSGVIMGGGATFPLVGTSETGAGGSAVIIEGDSFKSISNTGTIAGGNGIISNARYSNTGGHGLMITATAQAANPGSITNSGLIAGGTSQNGTYGSGGHGVYMNGSITNFENSDTGRITAGSASATGTSMGGSGVIINGASYGKIINDGIITGGAANNGTNRQAGHGLSITATNQAIGVGVIKNSGTITAGSSASGVIGTGGHGVHLDGNLASFENELGGRITAGSASASGTSTAGSGVTITTDSFDAITNAGYISGGNAYSSGSGTAQAGHGIAVTATSQLTASGSVKNSGTIIAGNNSGGAFGAGGHGVSIEGNLEYFENTAGAQITAGSASATGTSMGGSGVIINGASYGKIINDGIITGGAANNGTNRQAGHGLSITATNQAIGVGVIKNSGTITAGSSASGVIGTGGHGVHLDGNLASFENELGGRITAGSASASGTSTAGSGVTITTDSFDAITNAGYISGGNAYSSGSGTAQAGHGIAVTATSQLTASGSVKNSGTIIAGNNSGGAFGAGGHGVSIEGNLEYFENTAGAQITAGAASASGTSTGGSGVTITTDSFDAITNAGYISGGNANSSGSGTAQAGHGIAVTATSQLTTSGSVKNSGTIIAGNNSGGAFGAGGHGVSIEGSLEYFENTTGAQITAGAASASGTSMGGSGVIIDGASYREIINAGMITGGAANNGTNRQAGHGLSITATNQAAGVGVIKNSGTITAGSSAGGVIGTGGHGVYLDGNFASFENELGGRITAGSSSASGTSTAGSGLYIDADSYGAIINAGIISGGVATNGTLRQGGHGVTMTGAGMAVATGTVKNSGAISGGSISGGMENIGGDGINVTGNLARFDNESGARIVGGSVGGSGTSTAGSGVSIAGNIFGEVLNAGLIAGGTINGGNNSIVLRQSGNGLSLIATDRSVISGTVKNSGTIAAGNIFGDPWNTRFGIGGHGVYVDGNLARFENDSTGLITGGSSATTTAGSGVLIVSSSFGEMLNKGDIIGGNIANGGQAGHGVHIQGDDATVTNMTDANISGGDAMWVSSTGGHGIFIEGNNVTVSNTGGRIAGGAAHDADPIARGGHGLSIAGADATVNNTGDITGGAAYSAPESAAGHGLHISGTGAIVNNKGNITGGIARGTADAEAGHGLAIEGALTSLNNTGLIIGGTTMDADNGTSGHGLHLEASAPDTTEKIITNTGTITGGHALRLTSAFSGHGIYLGGDYYSIINKDGGLIEGGTAIEARTTESGHGIHVLNNNIVITNTGNARVIGGEAGCSGGGFASTAGHAINIIGDAVAVKNSAGASISGGFAGGGEDHAENNAGAGIQVLGDNANIINEHGAVIMGGNADSYIKNVFTNEWYVTTNNAGAGIHIGKDSAVIENKESALISGGTATGLYKSGTAIALAINQGGHGVDIDFQASGTVDAGMFVNGGTVKGGDSLWAAQGIAGSGININGYVKVFDTGSGAVHGGNAVGVINDLGASASAIGGHALYINDASTSASEVKSTHLLAGGDATGAQTNEGGDGVRIDGANYNITNSGTILGGAATGGTAHTDGYGININAATDSAQITNTGEVSGESGIRITNATSGTIYNTGTITATGTANRAIELASANIISKFDTGSVLNGDVHSSGTGNKLVFQGTVTEDSYFRSDATANNFAQLTVQTDGTSNTHWTLTGSTTQLDGVNAIAINDGANNTTATLTITPADDADYNFAHALSGDGTLEIALKQSANIISFGTVTGNAFTGTVALGTGRFVLGGTANSQGATNLATLENATLRIDADNRTEVEGTGAIAGLSFNSGTLAVRTSNTTGVNHVEDLLTVSGTLDTTGGGTVEVALSGTAFGPIPATPPSAPALLDQDDYVDSGTAGMVQGPLVAVDVDNGGTVTGIGTQLTIDFIPSSSSTGTIPGSVSSTSAYVQSGTHVANLVYDYYGAVTGSGIYLNYGLAEIDALDGQTVVVSNDGAANDTLGAILSGDGGYTFTATGNSSIRVGNVNSNYTGTTTITSGTVITITNGAFGNTDYLVINNAGALDLNGRTQTIANGGQIDGILHGSGSLGFGGLVTITSTNTTFTADVGVTGTAVLHNTSALGDSGTLFNDGLAQFTAATGTFSKTLAGAGNTELANSSTVSVSGSNTAYSGTFIINTGNRLVAETDANLGAANITGSGVFEKQNAATTITIGHANNGFTGTAAVTAGRLAATTIDALGTAEIAVEAGAIFEHLNVTGTLQNKLTGAGTHHVTNSTLTIDDAAKYKITNTTLNQPSTLWLATNGVTIGTLNANSGTLAFANPVDTATIGALGSGTANIVMNAYLAQATIGVNPAGTVANHLTIDDAGNATHSVYINALSEPPLALNMAIELITTGTGAATFLLANEGGKLEYDLTTIELVKGDGSRYTPDTNIWYLSDRNLSHAADAIINTASTLSLDWASAMDSLHLRLGDIRAEWREQPARDSGNIWVRSRGYRINAANELSGMSFRQYGWGVTGGADKSFAAENGVNLLGGFIDMGGVDRKFDNDGTGRTRSVGVGAYITLLRQNGWFLDGIARFDRYDNDFDAKAANGRVTRGEYTAKGQSLSLEAGRRLQRTDGWWLEPGVQMAVLWLNGASYSTQATSEQRALKVKVGDSDTWQYRALMRFGKQIPNSRWTPYGKLAAVAVDSNGGRIKVHGKTFSADYDGRRIEFGLGTSYRLDDLSQLYIDYEYAKAAAYDRPWSLNLGYRRLW</sequence>
<evidence type="ECO:0000313" key="4">
    <source>
        <dbReference type="EMBL" id="AWI08628.1"/>
    </source>
</evidence>
<protein>
    <recommendedName>
        <fullName evidence="3">Autotransporter domain-containing protein</fullName>
    </recommendedName>
</protein>
<dbReference type="SMART" id="SM00869">
    <property type="entry name" value="Autotransporter"/>
    <property type="match status" value="1"/>
</dbReference>
<dbReference type="InterPro" id="IPR051551">
    <property type="entry name" value="Autotransporter_adhesion"/>
</dbReference>
<evidence type="ECO:0000256" key="2">
    <source>
        <dbReference type="SAM" id="SignalP"/>
    </source>
</evidence>
<dbReference type="SUPFAM" id="SSF51126">
    <property type="entry name" value="Pectin lyase-like"/>
    <property type="match status" value="1"/>
</dbReference>
<evidence type="ECO:0000313" key="5">
    <source>
        <dbReference type="Proteomes" id="UP000244896"/>
    </source>
</evidence>
<accession>A0A2U8E182</accession>
<dbReference type="KEGG" id="elut:CKA38_04590"/>
<dbReference type="PANTHER" id="PTHR35037:SF7">
    <property type="entry name" value="AUTOTRANSPORTER"/>
    <property type="match status" value="1"/>
</dbReference>
<organism evidence="4 5">
    <name type="scientific">Ereboglobus luteus</name>
    <dbReference type="NCBI Taxonomy" id="1796921"/>
    <lineage>
        <taxon>Bacteria</taxon>
        <taxon>Pseudomonadati</taxon>
        <taxon>Verrucomicrobiota</taxon>
        <taxon>Opitutia</taxon>
        <taxon>Opitutales</taxon>
        <taxon>Opitutaceae</taxon>
        <taxon>Ereboglobus</taxon>
    </lineage>
</organism>